<dbReference type="Proteomes" id="UP001151760">
    <property type="component" value="Unassembled WGS sequence"/>
</dbReference>
<accession>A0ABQ4WN08</accession>
<dbReference type="InterPro" id="IPR036052">
    <property type="entry name" value="TrpB-like_PALP_sf"/>
</dbReference>
<dbReference type="InterPro" id="IPR023026">
    <property type="entry name" value="Trp_synth_beta/beta-like"/>
</dbReference>
<keyword evidence="2" id="KW-0663">Pyridoxal phosphate</keyword>
<dbReference type="PANTHER" id="PTHR48077:SF3">
    <property type="entry name" value="TRYPTOPHAN SYNTHASE"/>
    <property type="match status" value="1"/>
</dbReference>
<proteinExistence type="predicted"/>
<evidence type="ECO:0000313" key="4">
    <source>
        <dbReference type="Proteomes" id="UP001151760"/>
    </source>
</evidence>
<organism evidence="3 4">
    <name type="scientific">Tanacetum coccineum</name>
    <dbReference type="NCBI Taxonomy" id="301880"/>
    <lineage>
        <taxon>Eukaryota</taxon>
        <taxon>Viridiplantae</taxon>
        <taxon>Streptophyta</taxon>
        <taxon>Embryophyta</taxon>
        <taxon>Tracheophyta</taxon>
        <taxon>Spermatophyta</taxon>
        <taxon>Magnoliopsida</taxon>
        <taxon>eudicotyledons</taxon>
        <taxon>Gunneridae</taxon>
        <taxon>Pentapetalae</taxon>
        <taxon>asterids</taxon>
        <taxon>campanulids</taxon>
        <taxon>Asterales</taxon>
        <taxon>Asteraceae</taxon>
        <taxon>Asteroideae</taxon>
        <taxon>Anthemideae</taxon>
        <taxon>Anthemidinae</taxon>
        <taxon>Tanacetum</taxon>
    </lineage>
</organism>
<dbReference type="EMBL" id="BQNB010008783">
    <property type="protein sequence ID" value="GJS54237.1"/>
    <property type="molecule type" value="Genomic_DNA"/>
</dbReference>
<dbReference type="Gene3D" id="3.40.50.1100">
    <property type="match status" value="2"/>
</dbReference>
<comment type="cofactor">
    <cofactor evidence="1">
        <name>pyridoxal 5'-phosphate</name>
        <dbReference type="ChEBI" id="CHEBI:597326"/>
    </cofactor>
</comment>
<dbReference type="SUPFAM" id="SSF53686">
    <property type="entry name" value="Tryptophan synthase beta subunit-like PLP-dependent enzymes"/>
    <property type="match status" value="1"/>
</dbReference>
<dbReference type="PANTHER" id="PTHR48077">
    <property type="entry name" value="TRYPTOPHAN SYNTHASE-RELATED"/>
    <property type="match status" value="1"/>
</dbReference>
<evidence type="ECO:0000256" key="1">
    <source>
        <dbReference type="ARBA" id="ARBA00001933"/>
    </source>
</evidence>
<comment type="caution">
    <text evidence="3">The sequence shown here is derived from an EMBL/GenBank/DDBJ whole genome shotgun (WGS) entry which is preliminary data.</text>
</comment>
<reference evidence="3" key="2">
    <citation type="submission" date="2022-01" db="EMBL/GenBank/DDBJ databases">
        <authorList>
            <person name="Yamashiro T."/>
            <person name="Shiraishi A."/>
            <person name="Satake H."/>
            <person name="Nakayama K."/>
        </authorList>
    </citation>
    <scope>NUCLEOTIDE SEQUENCE</scope>
</reference>
<name>A0ABQ4WN08_9ASTR</name>
<sequence length="135" mass="15035">MELTYRLGVEAAGHDLDSGKHAITLTLGEVRVLHRAMSYLWQDDDGPHPYPMMVHEFQAVIGKETRKQALKKWGGKPDVLVACVGGGLNAMGLFQEFVDDKEVSCFLYLIFPLFLDSNQMAVYISIYATANEPGE</sequence>
<evidence type="ECO:0000313" key="3">
    <source>
        <dbReference type="EMBL" id="GJS54237.1"/>
    </source>
</evidence>
<gene>
    <name evidence="3" type="ORF">Tco_0627599</name>
</gene>
<evidence type="ECO:0000256" key="2">
    <source>
        <dbReference type="ARBA" id="ARBA00022898"/>
    </source>
</evidence>
<protein>
    <submittedName>
        <fullName evidence="3">Tryptophan synthase beta chain 2, chloroplastic</fullName>
    </submittedName>
</protein>
<keyword evidence="4" id="KW-1185">Reference proteome</keyword>
<reference evidence="3" key="1">
    <citation type="journal article" date="2022" name="Int. J. Mol. Sci.">
        <title>Draft Genome of Tanacetum Coccineum: Genomic Comparison of Closely Related Tanacetum-Family Plants.</title>
        <authorList>
            <person name="Yamashiro T."/>
            <person name="Shiraishi A."/>
            <person name="Nakayama K."/>
            <person name="Satake H."/>
        </authorList>
    </citation>
    <scope>NUCLEOTIDE SEQUENCE</scope>
</reference>